<keyword evidence="5 7" id="KW-1133">Transmembrane helix</keyword>
<feature type="transmembrane region" description="Helical" evidence="7">
    <location>
        <begin position="112"/>
        <end position="134"/>
    </location>
</feature>
<keyword evidence="9" id="KW-1185">Reference proteome</keyword>
<keyword evidence="4 7" id="KW-0812">Transmembrane</keyword>
<evidence type="ECO:0000256" key="4">
    <source>
        <dbReference type="ARBA" id="ARBA00022692"/>
    </source>
</evidence>
<evidence type="ECO:0000313" key="9">
    <source>
        <dbReference type="Proteomes" id="UP000569732"/>
    </source>
</evidence>
<feature type="transmembrane region" description="Helical" evidence="7">
    <location>
        <begin position="27"/>
        <end position="43"/>
    </location>
</feature>
<reference evidence="8 9" key="1">
    <citation type="submission" date="2020-07" db="EMBL/GenBank/DDBJ databases">
        <title>Endozoicomonas sp. nov., isolated from sediment.</title>
        <authorList>
            <person name="Gu T."/>
        </authorList>
    </citation>
    <scope>NUCLEOTIDE SEQUENCE [LARGE SCALE GENOMIC DNA]</scope>
    <source>
        <strain evidence="8 9">SM1973</strain>
    </source>
</reference>
<evidence type="ECO:0000256" key="5">
    <source>
        <dbReference type="ARBA" id="ARBA00022989"/>
    </source>
</evidence>
<evidence type="ECO:0000256" key="6">
    <source>
        <dbReference type="ARBA" id="ARBA00023136"/>
    </source>
</evidence>
<dbReference type="GO" id="GO:0005886">
    <property type="term" value="C:plasma membrane"/>
    <property type="evidence" value="ECO:0007669"/>
    <property type="project" value="UniProtKB-SubCell"/>
</dbReference>
<evidence type="ECO:0000313" key="8">
    <source>
        <dbReference type="EMBL" id="NYZ65406.1"/>
    </source>
</evidence>
<evidence type="ECO:0000256" key="2">
    <source>
        <dbReference type="ARBA" id="ARBA00010350"/>
    </source>
</evidence>
<feature type="transmembrane region" description="Helical" evidence="7">
    <location>
        <begin position="171"/>
        <end position="194"/>
    </location>
</feature>
<keyword evidence="6 7" id="KW-0472">Membrane</keyword>
<protein>
    <submittedName>
        <fullName evidence="8">Bax inhibitor-1 family protein</fullName>
    </submittedName>
</protein>
<dbReference type="AlphaFoldDB" id="A0A853IDB4"/>
<dbReference type="EMBL" id="JACCKB010000005">
    <property type="protein sequence ID" value="NYZ65406.1"/>
    <property type="molecule type" value="Genomic_DNA"/>
</dbReference>
<comment type="caution">
    <text evidence="8">The sequence shown here is derived from an EMBL/GenBank/DDBJ whole genome shotgun (WGS) entry which is preliminary data.</text>
</comment>
<sequence>MLLGMTLLFSAISSSVAIATQIHVPFLVYLIGLVGLLFGIHKARNSALALPLTFAFTGFIGFCTGPVIGAYLSLPNGPELVASAMGTTALVFFGLSGYVLTTKKDFSFLGGFLFAGIMVAFVTTLIALGMSYFFQYSIPGLHLAISAIMVLLLSGYILYDTSNIINGGETNYVMATVSLYINIWFLFMNLLHLFGFMSGDD</sequence>
<feature type="transmembrane region" description="Helical" evidence="7">
    <location>
        <begin position="50"/>
        <end position="74"/>
    </location>
</feature>
<feature type="transmembrane region" description="Helical" evidence="7">
    <location>
        <begin position="80"/>
        <end position="100"/>
    </location>
</feature>
<dbReference type="Proteomes" id="UP000569732">
    <property type="component" value="Unassembled WGS sequence"/>
</dbReference>
<comment type="subcellular location">
    <subcellularLocation>
        <location evidence="1">Cell membrane</location>
        <topology evidence="1">Multi-pass membrane protein</topology>
    </subcellularLocation>
</comment>
<dbReference type="PANTHER" id="PTHR23291">
    <property type="entry name" value="BAX INHIBITOR-RELATED"/>
    <property type="match status" value="1"/>
</dbReference>
<keyword evidence="3" id="KW-1003">Cell membrane</keyword>
<name>A0A853IDB4_9GAMM</name>
<feature type="transmembrane region" description="Helical" evidence="7">
    <location>
        <begin position="140"/>
        <end position="159"/>
    </location>
</feature>
<comment type="similarity">
    <text evidence="2 7">Belongs to the BI1 family.</text>
</comment>
<evidence type="ECO:0000256" key="1">
    <source>
        <dbReference type="ARBA" id="ARBA00004651"/>
    </source>
</evidence>
<accession>A0A853IDB4</accession>
<evidence type="ECO:0000256" key="7">
    <source>
        <dbReference type="RuleBase" id="RU004379"/>
    </source>
</evidence>
<dbReference type="PANTHER" id="PTHR23291:SF115">
    <property type="entry name" value="MODULATOR OF FTSH PROTEASE YCCA"/>
    <property type="match status" value="1"/>
</dbReference>
<dbReference type="InterPro" id="IPR006214">
    <property type="entry name" value="Bax_inhibitor_1-related"/>
</dbReference>
<evidence type="ECO:0000256" key="3">
    <source>
        <dbReference type="ARBA" id="ARBA00022475"/>
    </source>
</evidence>
<organism evidence="8 9">
    <name type="scientific">Spartinivicinus marinus</name>
    <dbReference type="NCBI Taxonomy" id="2994442"/>
    <lineage>
        <taxon>Bacteria</taxon>
        <taxon>Pseudomonadati</taxon>
        <taxon>Pseudomonadota</taxon>
        <taxon>Gammaproteobacteria</taxon>
        <taxon>Oceanospirillales</taxon>
        <taxon>Zooshikellaceae</taxon>
        <taxon>Spartinivicinus</taxon>
    </lineage>
</organism>
<gene>
    <name evidence="8" type="ORF">H0A36_05245</name>
</gene>
<dbReference type="Pfam" id="PF01027">
    <property type="entry name" value="Bax1-I"/>
    <property type="match status" value="1"/>
</dbReference>
<proteinExistence type="inferred from homology"/>